<keyword evidence="6 10" id="KW-0460">Magnesium</keyword>
<feature type="binding site" evidence="10">
    <location>
        <position position="81"/>
    </location>
    <ligand>
        <name>Mg(2+)</name>
        <dbReference type="ChEBI" id="CHEBI:18420"/>
    </ligand>
</feature>
<dbReference type="Proteomes" id="UP001196765">
    <property type="component" value="Unassembled WGS sequence"/>
</dbReference>
<name>A0AAW4N596_9BACT</name>
<keyword evidence="3 10" id="KW-0479">Metal-binding</keyword>
<dbReference type="EC" id="3.6.1.66" evidence="10"/>
<feature type="active site" description="Proton acceptor" evidence="10">
    <location>
        <position position="81"/>
    </location>
</feature>
<evidence type="ECO:0000256" key="7">
    <source>
        <dbReference type="ARBA" id="ARBA00023080"/>
    </source>
</evidence>
<comment type="cofactor">
    <cofactor evidence="10">
        <name>Mg(2+)</name>
        <dbReference type="ChEBI" id="CHEBI:18420"/>
    </cofactor>
    <text evidence="10">Binds 1 Mg(2+) ion per subunit.</text>
</comment>
<reference evidence="12" key="1">
    <citation type="submission" date="2021-06" db="EMBL/GenBank/DDBJ databases">
        <title>Collection of gut derived symbiotic bacterial strains cultured from healthy donors.</title>
        <authorList>
            <person name="Lin H."/>
            <person name="Littmann E."/>
            <person name="Pamer E.G."/>
        </authorList>
    </citation>
    <scope>NUCLEOTIDE SEQUENCE</scope>
    <source>
        <strain evidence="12">MSK.21.74</strain>
    </source>
</reference>
<comment type="catalytic activity">
    <reaction evidence="8 10">
        <text>dITP + H2O = dIMP + diphosphate + H(+)</text>
        <dbReference type="Rhea" id="RHEA:28342"/>
        <dbReference type="ChEBI" id="CHEBI:15377"/>
        <dbReference type="ChEBI" id="CHEBI:15378"/>
        <dbReference type="ChEBI" id="CHEBI:33019"/>
        <dbReference type="ChEBI" id="CHEBI:61194"/>
        <dbReference type="ChEBI" id="CHEBI:61382"/>
        <dbReference type="EC" id="3.6.1.66"/>
    </reaction>
</comment>
<proteinExistence type="inferred from homology"/>
<dbReference type="FunFam" id="3.90.950.10:FF:000001">
    <property type="entry name" value="dITP/XTP pyrophosphatase"/>
    <property type="match status" value="1"/>
</dbReference>
<dbReference type="GO" id="GO:0009117">
    <property type="term" value="P:nucleotide metabolic process"/>
    <property type="evidence" value="ECO:0007669"/>
    <property type="project" value="UniProtKB-KW"/>
</dbReference>
<protein>
    <recommendedName>
        <fullName evidence="10">dITP/XTP pyrophosphatase</fullName>
        <ecNumber evidence="10">3.6.1.66</ecNumber>
    </recommendedName>
    <alternativeName>
        <fullName evidence="10">Non-canonical purine NTP pyrophosphatase</fullName>
    </alternativeName>
    <alternativeName>
        <fullName evidence="10">Non-standard purine NTP pyrophosphatase</fullName>
    </alternativeName>
    <alternativeName>
        <fullName evidence="10">Nucleoside-triphosphate diphosphatase</fullName>
    </alternativeName>
    <alternativeName>
        <fullName evidence="10">Nucleoside-triphosphate pyrophosphatase</fullName>
        <shortName evidence="10">NTPase</shortName>
    </alternativeName>
</protein>
<dbReference type="Pfam" id="PF01725">
    <property type="entry name" value="Ham1p_like"/>
    <property type="match status" value="1"/>
</dbReference>
<dbReference type="NCBIfam" id="NF011398">
    <property type="entry name" value="PRK14823.1"/>
    <property type="match status" value="1"/>
</dbReference>
<dbReference type="EMBL" id="JAHOEI010000069">
    <property type="protein sequence ID" value="MBV3388741.1"/>
    <property type="molecule type" value="Genomic_DNA"/>
</dbReference>
<keyword evidence="7 10" id="KW-0546">Nucleotide metabolism</keyword>
<comment type="catalytic activity">
    <reaction evidence="10">
        <text>ITP + H2O = IMP + diphosphate + H(+)</text>
        <dbReference type="Rhea" id="RHEA:29399"/>
        <dbReference type="ChEBI" id="CHEBI:15377"/>
        <dbReference type="ChEBI" id="CHEBI:15378"/>
        <dbReference type="ChEBI" id="CHEBI:33019"/>
        <dbReference type="ChEBI" id="CHEBI:58053"/>
        <dbReference type="ChEBI" id="CHEBI:61402"/>
        <dbReference type="EC" id="3.6.1.66"/>
    </reaction>
</comment>
<feature type="binding site" evidence="10">
    <location>
        <begin position="173"/>
        <end position="176"/>
    </location>
    <ligand>
        <name>substrate</name>
    </ligand>
</feature>
<dbReference type="GO" id="GO:0009146">
    <property type="term" value="P:purine nucleoside triphosphate catabolic process"/>
    <property type="evidence" value="ECO:0007669"/>
    <property type="project" value="UniProtKB-UniRule"/>
</dbReference>
<evidence type="ECO:0000256" key="9">
    <source>
        <dbReference type="ARBA" id="ARBA00052017"/>
    </source>
</evidence>
<dbReference type="GO" id="GO:0017111">
    <property type="term" value="F:ribonucleoside triphosphate phosphatase activity"/>
    <property type="evidence" value="ECO:0007669"/>
    <property type="project" value="InterPro"/>
</dbReference>
<dbReference type="GO" id="GO:0036222">
    <property type="term" value="F:XTP diphosphatase activity"/>
    <property type="evidence" value="ECO:0007669"/>
    <property type="project" value="UniProtKB-UniRule"/>
</dbReference>
<dbReference type="AlphaFoldDB" id="A0AAW4N596"/>
<evidence type="ECO:0000256" key="4">
    <source>
        <dbReference type="ARBA" id="ARBA00022741"/>
    </source>
</evidence>
<evidence type="ECO:0000256" key="1">
    <source>
        <dbReference type="ARBA" id="ARBA00008023"/>
    </source>
</evidence>
<evidence type="ECO:0000256" key="6">
    <source>
        <dbReference type="ARBA" id="ARBA00022842"/>
    </source>
</evidence>
<evidence type="ECO:0000313" key="13">
    <source>
        <dbReference type="Proteomes" id="UP001196765"/>
    </source>
</evidence>
<evidence type="ECO:0000256" key="5">
    <source>
        <dbReference type="ARBA" id="ARBA00022801"/>
    </source>
</evidence>
<dbReference type="PANTHER" id="PTHR11067">
    <property type="entry name" value="INOSINE TRIPHOSPHATE PYROPHOSPHATASE/HAM1 PROTEIN"/>
    <property type="match status" value="1"/>
</dbReference>
<keyword evidence="5 10" id="KW-0378">Hydrolase</keyword>
<dbReference type="InterPro" id="IPR020922">
    <property type="entry name" value="dITP/XTP_pyrophosphatase"/>
</dbReference>
<comment type="subunit">
    <text evidence="2 10">Homodimer.</text>
</comment>
<dbReference type="PANTHER" id="PTHR11067:SF9">
    <property type="entry name" value="INOSINE TRIPHOSPHATE PYROPHOSPHATASE"/>
    <property type="match status" value="1"/>
</dbReference>
<dbReference type="HAMAP" id="MF_01405">
    <property type="entry name" value="Non_canon_purine_NTPase"/>
    <property type="match status" value="1"/>
</dbReference>
<feature type="binding site" evidence="10">
    <location>
        <begin position="201"/>
        <end position="202"/>
    </location>
    <ligand>
        <name>substrate</name>
    </ligand>
</feature>
<evidence type="ECO:0000256" key="8">
    <source>
        <dbReference type="ARBA" id="ARBA00051875"/>
    </source>
</evidence>
<accession>A0AAW4N596</accession>
<dbReference type="NCBIfam" id="TIGR00042">
    <property type="entry name" value="RdgB/HAM1 family non-canonical purine NTP pyrophosphatase"/>
    <property type="match status" value="1"/>
</dbReference>
<dbReference type="GO" id="GO:0046872">
    <property type="term" value="F:metal ion binding"/>
    <property type="evidence" value="ECO:0007669"/>
    <property type="project" value="UniProtKB-KW"/>
</dbReference>
<dbReference type="GO" id="GO:0005829">
    <property type="term" value="C:cytosol"/>
    <property type="evidence" value="ECO:0007669"/>
    <property type="project" value="TreeGrafter"/>
</dbReference>
<evidence type="ECO:0000256" key="2">
    <source>
        <dbReference type="ARBA" id="ARBA00011738"/>
    </source>
</evidence>
<feature type="binding site" evidence="10">
    <location>
        <position position="196"/>
    </location>
    <ligand>
        <name>substrate</name>
    </ligand>
</feature>
<feature type="binding site" evidence="10">
    <location>
        <position position="82"/>
    </location>
    <ligand>
        <name>substrate</name>
    </ligand>
</feature>
<dbReference type="GO" id="GO:0035870">
    <property type="term" value="F:dITP diphosphatase activity"/>
    <property type="evidence" value="ECO:0007669"/>
    <property type="project" value="UniProtKB-UniRule"/>
</dbReference>
<gene>
    <name evidence="12" type="ORF">KSW82_13455</name>
</gene>
<comment type="function">
    <text evidence="10">Pyrophosphatase that catalyzes the hydrolysis of nucleoside triphosphates to their monophosphate derivatives, with a high preference for the non-canonical purine nucleotides XTP (xanthosine triphosphate), dITP (deoxyinosine triphosphate) and ITP. Seems to function as a house-cleaning enzyme that removes non-canonical purine nucleotides from the nucleotide pool, thus preventing their incorporation into DNA/RNA and avoiding chromosomal lesions.</text>
</comment>
<evidence type="ECO:0000256" key="10">
    <source>
        <dbReference type="HAMAP-Rule" id="MF_01405"/>
    </source>
</evidence>
<comment type="catalytic activity">
    <reaction evidence="9 10">
        <text>XTP + H2O = XMP + diphosphate + H(+)</text>
        <dbReference type="Rhea" id="RHEA:28610"/>
        <dbReference type="ChEBI" id="CHEBI:15377"/>
        <dbReference type="ChEBI" id="CHEBI:15378"/>
        <dbReference type="ChEBI" id="CHEBI:33019"/>
        <dbReference type="ChEBI" id="CHEBI:57464"/>
        <dbReference type="ChEBI" id="CHEBI:61314"/>
        <dbReference type="EC" id="3.6.1.66"/>
    </reaction>
</comment>
<dbReference type="GO" id="GO:0036220">
    <property type="term" value="F:ITP diphosphatase activity"/>
    <property type="evidence" value="ECO:0007669"/>
    <property type="project" value="UniProtKB-UniRule"/>
</dbReference>
<evidence type="ECO:0000256" key="3">
    <source>
        <dbReference type="ARBA" id="ARBA00022723"/>
    </source>
</evidence>
<comment type="caution">
    <text evidence="12">The sequence shown here is derived from an EMBL/GenBank/DDBJ whole genome shotgun (WGS) entry which is preliminary data.</text>
</comment>
<dbReference type="InterPro" id="IPR002637">
    <property type="entry name" value="RdgB/HAM1"/>
</dbReference>
<sequence>MPYKLLTINYKLMKRIVFATNNQHKLQEIRDILGSDYEVVSLKEIGCDVDIPETGNTLEENALQKAQYVYDHYHVSCFADDTGLEVEALDGAPGVHSARYAEGTDHDSEANMAKLLRELNGKENRQARFRTVICYIEKQDVCPCGCTSIKKIHQFEGIVNGHIATEKHGTEGFGYDPIFVPEGYDQSFAELGEEIKNGISHRARAVAKLVEYLKMK</sequence>
<evidence type="ECO:0000256" key="11">
    <source>
        <dbReference type="RuleBase" id="RU003781"/>
    </source>
</evidence>
<keyword evidence="4 10" id="KW-0547">Nucleotide-binding</keyword>
<dbReference type="GO" id="GO:0000166">
    <property type="term" value="F:nucleotide binding"/>
    <property type="evidence" value="ECO:0007669"/>
    <property type="project" value="UniProtKB-KW"/>
</dbReference>
<evidence type="ECO:0000313" key="12">
    <source>
        <dbReference type="EMBL" id="MBV3388741.1"/>
    </source>
</evidence>
<comment type="caution">
    <text evidence="10">Lacks conserved residue(s) required for the propagation of feature annotation.</text>
</comment>
<organism evidence="12 13">
    <name type="scientific">Segatella copri</name>
    <dbReference type="NCBI Taxonomy" id="165179"/>
    <lineage>
        <taxon>Bacteria</taxon>
        <taxon>Pseudomonadati</taxon>
        <taxon>Bacteroidota</taxon>
        <taxon>Bacteroidia</taxon>
        <taxon>Bacteroidales</taxon>
        <taxon>Prevotellaceae</taxon>
        <taxon>Segatella</taxon>
    </lineage>
</organism>
<feature type="binding site" evidence="10">
    <location>
        <begin position="20"/>
        <end position="25"/>
    </location>
    <ligand>
        <name>substrate</name>
    </ligand>
</feature>
<comment type="similarity">
    <text evidence="1 10 11">Belongs to the HAM1 NTPase family.</text>
</comment>
<dbReference type="CDD" id="cd00515">
    <property type="entry name" value="HAM1"/>
    <property type="match status" value="1"/>
</dbReference>